<proteinExistence type="predicted"/>
<evidence type="ECO:0000313" key="1">
    <source>
        <dbReference type="EMBL" id="MWA07215.1"/>
    </source>
</evidence>
<protein>
    <submittedName>
        <fullName evidence="1">Uncharacterized protein</fullName>
    </submittedName>
</protein>
<dbReference type="RefSeq" id="WP_151600116.1">
    <property type="nucleotide sequence ID" value="NZ_WBMS02000066.1"/>
</dbReference>
<reference evidence="1" key="1">
    <citation type="submission" date="2019-12" db="EMBL/GenBank/DDBJ databases">
        <title>Actinomadura physcomitrii sp. nov., a novel actinomycete isolated from moss [Physcomitrium sphaericum (Ludw) Fuernr].</title>
        <authorList>
            <person name="Zhuang X."/>
        </authorList>
    </citation>
    <scope>NUCLEOTIDE SEQUENCE [LARGE SCALE GENOMIC DNA]</scope>
    <source>
        <strain evidence="1">LD22</strain>
    </source>
</reference>
<name>A0A6I4MR37_9ACTN</name>
<dbReference type="Proteomes" id="UP000462055">
    <property type="component" value="Unassembled WGS sequence"/>
</dbReference>
<accession>A0A6I4MR37</accession>
<sequence length="173" mass="19478">MIRYIYRMRSFSWSVVRRQRWIAVLAPVAVLGLTGCGTSDPHARGLAPSATESNKAEAWEAARFAKLTLPADAHDFQVYNQSRMDRLVLLRFRIDRSARQRFLQGSNLPEPKPDLSAIQLGLGDKLGWHLDELPHLEGIRDPIDPEQETPERQVVIDTSSPSILTVYVAAFNA</sequence>
<gene>
    <name evidence="1" type="ORF">F8568_044165</name>
</gene>
<keyword evidence="2" id="KW-1185">Reference proteome</keyword>
<dbReference type="AlphaFoldDB" id="A0A6I4MR37"/>
<dbReference type="EMBL" id="WBMS02000066">
    <property type="protein sequence ID" value="MWA07215.1"/>
    <property type="molecule type" value="Genomic_DNA"/>
</dbReference>
<comment type="caution">
    <text evidence="1">The sequence shown here is derived from an EMBL/GenBank/DDBJ whole genome shotgun (WGS) entry which is preliminary data.</text>
</comment>
<evidence type="ECO:0000313" key="2">
    <source>
        <dbReference type="Proteomes" id="UP000462055"/>
    </source>
</evidence>
<organism evidence="1 2">
    <name type="scientific">Actinomadura physcomitrii</name>
    <dbReference type="NCBI Taxonomy" id="2650748"/>
    <lineage>
        <taxon>Bacteria</taxon>
        <taxon>Bacillati</taxon>
        <taxon>Actinomycetota</taxon>
        <taxon>Actinomycetes</taxon>
        <taxon>Streptosporangiales</taxon>
        <taxon>Thermomonosporaceae</taxon>
        <taxon>Actinomadura</taxon>
    </lineage>
</organism>